<dbReference type="SUPFAM" id="SSF110997">
    <property type="entry name" value="Sporulation related repeat"/>
    <property type="match status" value="1"/>
</dbReference>
<dbReference type="InterPro" id="IPR007730">
    <property type="entry name" value="SPOR-like_dom"/>
</dbReference>
<dbReference type="EMBL" id="BMJQ01000022">
    <property type="protein sequence ID" value="GGF45523.1"/>
    <property type="molecule type" value="Genomic_DNA"/>
</dbReference>
<gene>
    <name evidence="4" type="ORF">GCM10011611_59950</name>
</gene>
<dbReference type="PROSITE" id="PS51724">
    <property type="entry name" value="SPOR"/>
    <property type="match status" value="1"/>
</dbReference>
<feature type="domain" description="SPOR" evidence="3">
    <location>
        <begin position="160"/>
        <end position="236"/>
    </location>
</feature>
<evidence type="ECO:0000259" key="3">
    <source>
        <dbReference type="PROSITE" id="PS51724"/>
    </source>
</evidence>
<dbReference type="Proteomes" id="UP000646365">
    <property type="component" value="Unassembled WGS sequence"/>
</dbReference>
<dbReference type="AlphaFoldDB" id="A0A8J2Z098"/>
<evidence type="ECO:0000313" key="5">
    <source>
        <dbReference type="Proteomes" id="UP000646365"/>
    </source>
</evidence>
<comment type="caution">
    <text evidence="4">The sequence shown here is derived from an EMBL/GenBank/DDBJ whole genome shotgun (WGS) entry which is preliminary data.</text>
</comment>
<keyword evidence="2" id="KW-0812">Transmembrane</keyword>
<dbReference type="Pfam" id="PF05036">
    <property type="entry name" value="SPOR"/>
    <property type="match status" value="1"/>
</dbReference>
<dbReference type="GO" id="GO:0042834">
    <property type="term" value="F:peptidoglycan binding"/>
    <property type="evidence" value="ECO:0007669"/>
    <property type="project" value="InterPro"/>
</dbReference>
<keyword evidence="5" id="KW-1185">Reference proteome</keyword>
<organism evidence="4 5">
    <name type="scientific">Aliidongia dinghuensis</name>
    <dbReference type="NCBI Taxonomy" id="1867774"/>
    <lineage>
        <taxon>Bacteria</taxon>
        <taxon>Pseudomonadati</taxon>
        <taxon>Pseudomonadota</taxon>
        <taxon>Alphaproteobacteria</taxon>
        <taxon>Rhodospirillales</taxon>
        <taxon>Dongiaceae</taxon>
        <taxon>Aliidongia</taxon>
    </lineage>
</organism>
<name>A0A8J2Z098_9PROT</name>
<evidence type="ECO:0000256" key="1">
    <source>
        <dbReference type="SAM" id="MobiDB-lite"/>
    </source>
</evidence>
<protein>
    <recommendedName>
        <fullName evidence="3">SPOR domain-containing protein</fullName>
    </recommendedName>
</protein>
<evidence type="ECO:0000313" key="4">
    <source>
        <dbReference type="EMBL" id="GGF45523.1"/>
    </source>
</evidence>
<keyword evidence="2" id="KW-1133">Transmembrane helix</keyword>
<reference evidence="4" key="1">
    <citation type="journal article" date="2014" name="Int. J. Syst. Evol. Microbiol.">
        <title>Complete genome sequence of Corynebacterium casei LMG S-19264T (=DSM 44701T), isolated from a smear-ripened cheese.</title>
        <authorList>
            <consortium name="US DOE Joint Genome Institute (JGI-PGF)"/>
            <person name="Walter F."/>
            <person name="Albersmeier A."/>
            <person name="Kalinowski J."/>
            <person name="Ruckert C."/>
        </authorList>
    </citation>
    <scope>NUCLEOTIDE SEQUENCE</scope>
    <source>
        <strain evidence="4">CGMCC 1.15725</strain>
    </source>
</reference>
<dbReference type="Gene3D" id="3.30.70.1070">
    <property type="entry name" value="Sporulation related repeat"/>
    <property type="match status" value="1"/>
</dbReference>
<proteinExistence type="predicted"/>
<feature type="region of interest" description="Disordered" evidence="1">
    <location>
        <begin position="43"/>
        <end position="143"/>
    </location>
</feature>
<keyword evidence="2" id="KW-0472">Membrane</keyword>
<feature type="compositionally biased region" description="Low complexity" evidence="1">
    <location>
        <begin position="82"/>
        <end position="99"/>
    </location>
</feature>
<sequence>MQGFGQDRTLSTGEWRTLILAGCGILVVGLGLGLLIGRLSAAPPAPPPASASILPESIGLPDSDPTLAESAPPEPARHEPASAEATTAAPAAPLAAAAPAPAPPPVVQEAATRPPPPIATGDDTKPRERVQPAVVPPKPKPARKMAAKTAAKPAPAPIESPHGVRWVVQLGAFQSSDHANLLVNTLAAHGQPARVRFANGWFFVQTPPYRSATAAKGAAQALAAREHLPTYLIKLPAPPN</sequence>
<dbReference type="InterPro" id="IPR036680">
    <property type="entry name" value="SPOR-like_sf"/>
</dbReference>
<dbReference type="RefSeq" id="WP_189051871.1">
    <property type="nucleotide sequence ID" value="NZ_BMJQ01000022.1"/>
</dbReference>
<evidence type="ECO:0000256" key="2">
    <source>
        <dbReference type="SAM" id="Phobius"/>
    </source>
</evidence>
<reference evidence="4" key="2">
    <citation type="submission" date="2020-09" db="EMBL/GenBank/DDBJ databases">
        <authorList>
            <person name="Sun Q."/>
            <person name="Zhou Y."/>
        </authorList>
    </citation>
    <scope>NUCLEOTIDE SEQUENCE</scope>
    <source>
        <strain evidence="4">CGMCC 1.15725</strain>
    </source>
</reference>
<accession>A0A8J2Z098</accession>
<feature type="transmembrane region" description="Helical" evidence="2">
    <location>
        <begin position="15"/>
        <end position="36"/>
    </location>
</feature>